<gene>
    <name evidence="3" type="ORF">GCM10010102_24370</name>
</gene>
<comment type="caution">
    <text evidence="3">The sequence shown here is derived from an EMBL/GenBank/DDBJ whole genome shotgun (WGS) entry which is preliminary data.</text>
</comment>
<dbReference type="InterPro" id="IPR000468">
    <property type="entry name" value="Barstar"/>
</dbReference>
<dbReference type="InterPro" id="IPR035905">
    <property type="entry name" value="Barstar-like_sf"/>
</dbReference>
<dbReference type="RefSeq" id="WP_171108484.1">
    <property type="nucleotide sequence ID" value="NZ_BMPT01000009.1"/>
</dbReference>
<sequence length="138" mass="14791">MPQGPDLPVLVVDGSRFDDLAGFAREVSRLLDGYTWRGNLDALNDVLRGGYGTPPGGFVLRWLHSERSRDALGHAETAHRLERLLPAVDPSGRAAFVARLDAARRGEGPTLFDEIVALVREHGPGGGEAADGVVLELV</sequence>
<dbReference type="Proteomes" id="UP000655589">
    <property type="component" value="Unassembled WGS sequence"/>
</dbReference>
<accession>A0A8H9GHS1</accession>
<keyword evidence="4" id="KW-1185">Reference proteome</keyword>
<feature type="domain" description="Barstar (barnase inhibitor)" evidence="2">
    <location>
        <begin position="8"/>
        <end position="81"/>
    </location>
</feature>
<evidence type="ECO:0000313" key="4">
    <source>
        <dbReference type="Proteomes" id="UP000655589"/>
    </source>
</evidence>
<dbReference type="AlphaFoldDB" id="A0A8H9GHS1"/>
<dbReference type="SUPFAM" id="SSF52038">
    <property type="entry name" value="Barstar-related"/>
    <property type="match status" value="1"/>
</dbReference>
<name>A0A8H9GHS1_9MICO</name>
<reference evidence="3" key="2">
    <citation type="submission" date="2020-09" db="EMBL/GenBank/DDBJ databases">
        <authorList>
            <person name="Sun Q."/>
            <person name="Ohkuma M."/>
        </authorList>
    </citation>
    <scope>NUCLEOTIDE SEQUENCE</scope>
    <source>
        <strain evidence="3">JCM 3051</strain>
    </source>
</reference>
<protein>
    <recommendedName>
        <fullName evidence="2">Barstar (barnase inhibitor) domain-containing protein</fullName>
    </recommendedName>
</protein>
<reference evidence="3" key="1">
    <citation type="journal article" date="2014" name="Int. J. Syst. Evol. Microbiol.">
        <title>Complete genome sequence of Corynebacterium casei LMG S-19264T (=DSM 44701T), isolated from a smear-ripened cheese.</title>
        <authorList>
            <consortium name="US DOE Joint Genome Institute (JGI-PGF)"/>
            <person name="Walter F."/>
            <person name="Albersmeier A."/>
            <person name="Kalinowski J."/>
            <person name="Ruckert C."/>
        </authorList>
    </citation>
    <scope>NUCLEOTIDE SEQUENCE</scope>
    <source>
        <strain evidence="3">JCM 3051</strain>
    </source>
</reference>
<evidence type="ECO:0000256" key="1">
    <source>
        <dbReference type="ARBA" id="ARBA00006845"/>
    </source>
</evidence>
<evidence type="ECO:0000259" key="2">
    <source>
        <dbReference type="Pfam" id="PF01337"/>
    </source>
</evidence>
<organism evidence="3 4">
    <name type="scientific">Promicromonospora citrea</name>
    <dbReference type="NCBI Taxonomy" id="43677"/>
    <lineage>
        <taxon>Bacteria</taxon>
        <taxon>Bacillati</taxon>
        <taxon>Actinomycetota</taxon>
        <taxon>Actinomycetes</taxon>
        <taxon>Micrococcales</taxon>
        <taxon>Promicromonosporaceae</taxon>
        <taxon>Promicromonospora</taxon>
    </lineage>
</organism>
<dbReference type="Gene3D" id="3.30.370.10">
    <property type="entry name" value="Barstar-like"/>
    <property type="match status" value="1"/>
</dbReference>
<proteinExistence type="inferred from homology"/>
<dbReference type="Pfam" id="PF01337">
    <property type="entry name" value="Barstar"/>
    <property type="match status" value="1"/>
</dbReference>
<dbReference type="EMBL" id="BMPT01000009">
    <property type="protein sequence ID" value="GGM27793.1"/>
    <property type="molecule type" value="Genomic_DNA"/>
</dbReference>
<evidence type="ECO:0000313" key="3">
    <source>
        <dbReference type="EMBL" id="GGM27793.1"/>
    </source>
</evidence>
<comment type="similarity">
    <text evidence="1">Belongs to the barstar family.</text>
</comment>